<dbReference type="EMBL" id="CP133620">
    <property type="protein sequence ID" value="WMV47093.1"/>
    <property type="molecule type" value="Genomic_DNA"/>
</dbReference>
<protein>
    <submittedName>
        <fullName evidence="1">Uncharacterized protein</fullName>
    </submittedName>
</protein>
<gene>
    <name evidence="1" type="ORF">MTR67_040478</name>
</gene>
<dbReference type="PANTHER" id="PTHR12126">
    <property type="entry name" value="NADH-UBIQUINONE OXIDOREDUCTASE 39 KDA SUBUNIT-RELATED"/>
    <property type="match status" value="1"/>
</dbReference>
<accession>A0AAF0UIM7</accession>
<dbReference type="InterPro" id="IPR036291">
    <property type="entry name" value="NAD(P)-bd_dom_sf"/>
</dbReference>
<dbReference type="Proteomes" id="UP001234989">
    <property type="component" value="Chromosome 9"/>
</dbReference>
<reference evidence="1" key="1">
    <citation type="submission" date="2023-08" db="EMBL/GenBank/DDBJ databases">
        <title>A de novo genome assembly of Solanum verrucosum Schlechtendal, a Mexican diploid species geographically isolated from the other diploid A-genome species in potato relatives.</title>
        <authorList>
            <person name="Hosaka K."/>
        </authorList>
    </citation>
    <scope>NUCLEOTIDE SEQUENCE</scope>
    <source>
        <tissue evidence="1">Young leaves</tissue>
    </source>
</reference>
<name>A0AAF0UIM7_SOLVR</name>
<organism evidence="1 2">
    <name type="scientific">Solanum verrucosum</name>
    <dbReference type="NCBI Taxonomy" id="315347"/>
    <lineage>
        <taxon>Eukaryota</taxon>
        <taxon>Viridiplantae</taxon>
        <taxon>Streptophyta</taxon>
        <taxon>Embryophyta</taxon>
        <taxon>Tracheophyta</taxon>
        <taxon>Spermatophyta</taxon>
        <taxon>Magnoliopsida</taxon>
        <taxon>eudicotyledons</taxon>
        <taxon>Gunneridae</taxon>
        <taxon>Pentapetalae</taxon>
        <taxon>asterids</taxon>
        <taxon>lamiids</taxon>
        <taxon>Solanales</taxon>
        <taxon>Solanaceae</taxon>
        <taxon>Solanoideae</taxon>
        <taxon>Solaneae</taxon>
        <taxon>Solanum</taxon>
    </lineage>
</organism>
<evidence type="ECO:0000313" key="2">
    <source>
        <dbReference type="Proteomes" id="UP001234989"/>
    </source>
</evidence>
<dbReference type="AlphaFoldDB" id="A0AAF0UIM7"/>
<proteinExistence type="predicted"/>
<sequence length="140" mass="15598">MLTTISSVLTYFLWDKVADLLTHLQATIMRPAVMIGTEDRILNPWAFFAKKYGFLPLIGGGSTKIQPVFVADVASAIVSSLKDNGTSMGKIYELGGPDIYTMHDLAELMFDMIREWPRYVNVPFPIAKASVYIDGFPMSQ</sequence>
<dbReference type="SUPFAM" id="SSF51735">
    <property type="entry name" value="NAD(P)-binding Rossmann-fold domains"/>
    <property type="match status" value="1"/>
</dbReference>
<keyword evidence="2" id="KW-1185">Reference proteome</keyword>
<dbReference type="GO" id="GO:0005739">
    <property type="term" value="C:mitochondrion"/>
    <property type="evidence" value="ECO:0007669"/>
    <property type="project" value="TreeGrafter"/>
</dbReference>
<dbReference type="GO" id="GO:0044877">
    <property type="term" value="F:protein-containing complex binding"/>
    <property type="evidence" value="ECO:0007669"/>
    <property type="project" value="TreeGrafter"/>
</dbReference>
<evidence type="ECO:0000313" key="1">
    <source>
        <dbReference type="EMBL" id="WMV47093.1"/>
    </source>
</evidence>
<dbReference type="InterPro" id="IPR051207">
    <property type="entry name" value="ComplexI_NDUFA9_subunit"/>
</dbReference>
<dbReference type="PANTHER" id="PTHR12126:SF11">
    <property type="entry name" value="NADH DEHYDROGENASE [UBIQUINONE] 1 ALPHA SUBCOMPLEX SUBUNIT 9, MITOCHONDRIAL"/>
    <property type="match status" value="1"/>
</dbReference>
<dbReference type="Gene3D" id="3.40.50.720">
    <property type="entry name" value="NAD(P)-binding Rossmann-like Domain"/>
    <property type="match status" value="1"/>
</dbReference>